<dbReference type="InterPro" id="IPR029070">
    <property type="entry name" value="Chitinase_insertion_sf"/>
</dbReference>
<feature type="domain" description="GH18" evidence="1">
    <location>
        <begin position="40"/>
        <end position="354"/>
    </location>
</feature>
<dbReference type="PANTHER" id="PTHR46066:SF2">
    <property type="entry name" value="CHITINASE DOMAIN-CONTAINING PROTEIN 1"/>
    <property type="match status" value="1"/>
</dbReference>
<sequence length="354" mass="40314">MPQTLAVTGFFNRSASPKYAIPLERAKIVERSGKTLWDNSNRLEMWGWTGSASEDTMKKMAEQAVGLDVISPTWFVLENKEGKFEDTSSKEMVDWFHERGLEVHPLVQNQFDSSLTTAFLANANGQDQFIQSLVDRAASIGADGLNIDFESVNAKDRAAFTEFMRKLTSKAHAKKLEVSIDLMRGSISWNHLTAFDHEQLAKIVDTVIIMAYDQHWSGSTEAGSVSGLQWTEQGIQEFLSYGMSREQLILGMPFYIREWKLDSSGKVLENRALYTSAVSKLLSENEYTAVWDPEFNQYKIQYMKDGYTYVFWLEDQRTLEARLELAKEYRLGGAAAWRLGQEPASFWETIISNK</sequence>
<gene>
    <name evidence="2" type="ORF">ACFPXP_08205</name>
</gene>
<reference evidence="3" key="1">
    <citation type="journal article" date="2019" name="Int. J. Syst. Evol. Microbiol.">
        <title>The Global Catalogue of Microorganisms (GCM) 10K type strain sequencing project: providing services to taxonomists for standard genome sequencing and annotation.</title>
        <authorList>
            <consortium name="The Broad Institute Genomics Platform"/>
            <consortium name="The Broad Institute Genome Sequencing Center for Infectious Disease"/>
            <person name="Wu L."/>
            <person name="Ma J."/>
        </authorList>
    </citation>
    <scope>NUCLEOTIDE SEQUENCE [LARGE SCALE GENOMIC DNA]</scope>
    <source>
        <strain evidence="3">CCM 8749</strain>
    </source>
</reference>
<dbReference type="PROSITE" id="PS51910">
    <property type="entry name" value="GH18_2"/>
    <property type="match status" value="1"/>
</dbReference>
<dbReference type="Gene3D" id="3.10.50.10">
    <property type="match status" value="1"/>
</dbReference>
<dbReference type="EMBL" id="JBHSQV010000086">
    <property type="protein sequence ID" value="MFC5986413.1"/>
    <property type="molecule type" value="Genomic_DNA"/>
</dbReference>
<accession>A0ABW1ING1</accession>
<dbReference type="GO" id="GO:0016787">
    <property type="term" value="F:hydrolase activity"/>
    <property type="evidence" value="ECO:0007669"/>
    <property type="project" value="UniProtKB-KW"/>
</dbReference>
<proteinExistence type="predicted"/>
<comment type="caution">
    <text evidence="2">The sequence shown here is derived from an EMBL/GenBank/DDBJ whole genome shotgun (WGS) entry which is preliminary data.</text>
</comment>
<dbReference type="SUPFAM" id="SSF51445">
    <property type="entry name" value="(Trans)glycosidases"/>
    <property type="match status" value="1"/>
</dbReference>
<evidence type="ECO:0000259" key="1">
    <source>
        <dbReference type="PROSITE" id="PS51910"/>
    </source>
</evidence>
<dbReference type="InterPro" id="IPR011583">
    <property type="entry name" value="Chitinase_II/V-like_cat"/>
</dbReference>
<keyword evidence="2" id="KW-0378">Hydrolase</keyword>
<dbReference type="InterPro" id="IPR017853">
    <property type="entry name" value="GH"/>
</dbReference>
<dbReference type="Pfam" id="PF00704">
    <property type="entry name" value="Glyco_hydro_18"/>
    <property type="match status" value="1"/>
</dbReference>
<dbReference type="InterPro" id="IPR001223">
    <property type="entry name" value="Glyco_hydro18_cat"/>
</dbReference>
<name>A0ABW1ING1_9BACL</name>
<protein>
    <submittedName>
        <fullName evidence="2">Glycosyl hydrolase family 18 protein</fullName>
    </submittedName>
</protein>
<dbReference type="RefSeq" id="WP_379893749.1">
    <property type="nucleotide sequence ID" value="NZ_CBCSCT010000126.1"/>
</dbReference>
<evidence type="ECO:0000313" key="3">
    <source>
        <dbReference type="Proteomes" id="UP001596250"/>
    </source>
</evidence>
<keyword evidence="3" id="KW-1185">Reference proteome</keyword>
<evidence type="ECO:0000313" key="2">
    <source>
        <dbReference type="EMBL" id="MFC5986413.1"/>
    </source>
</evidence>
<dbReference type="SMART" id="SM00636">
    <property type="entry name" value="Glyco_18"/>
    <property type="match status" value="1"/>
</dbReference>
<dbReference type="Gene3D" id="3.20.20.80">
    <property type="entry name" value="Glycosidases"/>
    <property type="match status" value="1"/>
</dbReference>
<dbReference type="Proteomes" id="UP001596250">
    <property type="component" value="Unassembled WGS sequence"/>
</dbReference>
<dbReference type="PANTHER" id="PTHR46066">
    <property type="entry name" value="CHITINASE DOMAIN-CONTAINING PROTEIN 1 FAMILY MEMBER"/>
    <property type="match status" value="1"/>
</dbReference>
<organism evidence="2 3">
    <name type="scientific">Marinicrinis lubricantis</name>
    <dbReference type="NCBI Taxonomy" id="2086470"/>
    <lineage>
        <taxon>Bacteria</taxon>
        <taxon>Bacillati</taxon>
        <taxon>Bacillota</taxon>
        <taxon>Bacilli</taxon>
        <taxon>Bacillales</taxon>
        <taxon>Paenibacillaceae</taxon>
    </lineage>
</organism>